<proteinExistence type="predicted"/>
<comment type="caution">
    <text evidence="1">The sequence shown here is derived from an EMBL/GenBank/DDBJ whole genome shotgun (WGS) entry which is preliminary data.</text>
</comment>
<sequence>MLRPTPLLRQAERLINRNPLLYGPGPVARRPEGGIGAMPPLRGLVVCASQGLAVGLAGGLLYNVVWGNPGIQKVEDYYKENPPR</sequence>
<accession>A0AAD8XX75</accession>
<keyword evidence="2" id="KW-1185">Reference proteome</keyword>
<dbReference type="EMBL" id="JATAAI010000034">
    <property type="protein sequence ID" value="KAK1735274.1"/>
    <property type="molecule type" value="Genomic_DNA"/>
</dbReference>
<protein>
    <submittedName>
        <fullName evidence="1">Uncharacterized protein</fullName>
    </submittedName>
</protein>
<gene>
    <name evidence="1" type="ORF">QTG54_013888</name>
</gene>
<name>A0AAD8XX75_9STRA</name>
<dbReference type="Proteomes" id="UP001224775">
    <property type="component" value="Unassembled WGS sequence"/>
</dbReference>
<evidence type="ECO:0000313" key="2">
    <source>
        <dbReference type="Proteomes" id="UP001224775"/>
    </source>
</evidence>
<evidence type="ECO:0000313" key="1">
    <source>
        <dbReference type="EMBL" id="KAK1735274.1"/>
    </source>
</evidence>
<reference evidence="1" key="1">
    <citation type="submission" date="2023-06" db="EMBL/GenBank/DDBJ databases">
        <title>Survivors Of The Sea: Transcriptome response of Skeletonema marinoi to long-term dormancy.</title>
        <authorList>
            <person name="Pinder M.I.M."/>
            <person name="Kourtchenko O."/>
            <person name="Robertson E.K."/>
            <person name="Larsson T."/>
            <person name="Maumus F."/>
            <person name="Osuna-Cruz C.M."/>
            <person name="Vancaester E."/>
            <person name="Stenow R."/>
            <person name="Vandepoele K."/>
            <person name="Ploug H."/>
            <person name="Bruchert V."/>
            <person name="Godhe A."/>
            <person name="Topel M."/>
        </authorList>
    </citation>
    <scope>NUCLEOTIDE SEQUENCE</scope>
    <source>
        <strain evidence="1">R05AC</strain>
    </source>
</reference>
<dbReference type="AlphaFoldDB" id="A0AAD8XX75"/>
<organism evidence="1 2">
    <name type="scientific">Skeletonema marinoi</name>
    <dbReference type="NCBI Taxonomy" id="267567"/>
    <lineage>
        <taxon>Eukaryota</taxon>
        <taxon>Sar</taxon>
        <taxon>Stramenopiles</taxon>
        <taxon>Ochrophyta</taxon>
        <taxon>Bacillariophyta</taxon>
        <taxon>Coscinodiscophyceae</taxon>
        <taxon>Thalassiosirophycidae</taxon>
        <taxon>Thalassiosirales</taxon>
        <taxon>Skeletonemataceae</taxon>
        <taxon>Skeletonema</taxon>
        <taxon>Skeletonema marinoi-dohrnii complex</taxon>
    </lineage>
</organism>